<name>G0W9V0_NAUDC</name>
<evidence type="ECO:0000256" key="4">
    <source>
        <dbReference type="SAM" id="MobiDB-lite"/>
    </source>
</evidence>
<dbReference type="SUPFAM" id="SSF50978">
    <property type="entry name" value="WD40 repeat-like"/>
    <property type="match status" value="1"/>
</dbReference>
<dbReference type="GO" id="GO:0005768">
    <property type="term" value="C:endosome"/>
    <property type="evidence" value="ECO:0007669"/>
    <property type="project" value="EnsemblFungi"/>
</dbReference>
<dbReference type="InterPro" id="IPR015943">
    <property type="entry name" value="WD40/YVTN_repeat-like_dom_sf"/>
</dbReference>
<dbReference type="Pfam" id="PF21032">
    <property type="entry name" value="PROPPIN"/>
    <property type="match status" value="1"/>
</dbReference>
<dbReference type="PANTHER" id="PTHR11227">
    <property type="entry name" value="WD-REPEAT PROTEIN INTERACTING WITH PHOSPHOINOSIDES WIPI -RELATED"/>
    <property type="match status" value="1"/>
</dbReference>
<dbReference type="OMA" id="GGPQCMC"/>
<sequence length="476" mass="54783">MNIKHPLDDTKGHTSNKPQFLHVNFNQDDSCFSCALEDGFRIYNTNPLQVKLTKKFTINTNTKTFPSKVNGTGIGYTRMLYRTNYIALLGGGTNPKYPMNKLIIWDDLLRKESMVLKFMSIIKEVYLSRSFIIVQFDKHFEIYNFKQNPKKLFLNKNFEIKLGSNIDFKVSNINASIVQNALAFVPPRTRGQIQIARISSPSNDSARSDDSDVDEDFPTLIIKAHKSDIRLIKLNHQGTMIASCSEKGTIIRIFSTHNGSLIKEFRRGIDSVEIYDMEFSPKGNKLAIISDKQTLHIFQVYDHNNQFNKIHRLEKSNWGNWNKNLNLKYFDSVWSMCSIHLQNPKLLLSKPRNNSISDHHTNNTSGKNNLIDLEFEKDRCKIGWCNNSTQTSRNSVRDGKSSKDYRISDDADDDNDNDNDEEDSLVLVWKDCGIWEKYVILEKDVSTTAATVSNKDNHYSVNESLRTENHNNNINE</sequence>
<dbReference type="AlphaFoldDB" id="G0W9V0"/>
<dbReference type="eggNOG" id="KOG2111">
    <property type="taxonomic scope" value="Eukaryota"/>
</dbReference>
<reference evidence="5 6" key="1">
    <citation type="journal article" date="2011" name="Proc. Natl. Acad. Sci. U.S.A.">
        <title>Evolutionary erosion of yeast sex chromosomes by mating-type switching accidents.</title>
        <authorList>
            <person name="Gordon J.L."/>
            <person name="Armisen D."/>
            <person name="Proux-Wera E."/>
            <person name="Oheigeartaigh S.S."/>
            <person name="Byrne K.P."/>
            <person name="Wolfe K.H."/>
        </authorList>
    </citation>
    <scope>NUCLEOTIDE SEQUENCE [LARGE SCALE GENOMIC DNA]</scope>
    <source>
        <strain evidence="6">ATCC 10597 / BCRC 20456 / CBS 421 / NBRC 0211 / NRRL Y-12639</strain>
    </source>
</reference>
<proteinExistence type="inferred from homology"/>
<dbReference type="EMBL" id="HE580270">
    <property type="protein sequence ID" value="CCD24561.1"/>
    <property type="molecule type" value="Genomic_DNA"/>
</dbReference>
<dbReference type="GO" id="GO:0034727">
    <property type="term" value="P:piecemeal microautophagy of the nucleus"/>
    <property type="evidence" value="ECO:0007669"/>
    <property type="project" value="EnsemblFungi"/>
</dbReference>
<dbReference type="GO" id="GO:0010314">
    <property type="term" value="F:phosphatidylinositol-5-phosphate binding"/>
    <property type="evidence" value="ECO:0007669"/>
    <property type="project" value="EnsemblFungi"/>
</dbReference>
<dbReference type="KEGG" id="ndi:NDAI_0D02470"/>
<dbReference type="OrthoDB" id="1667587at2759"/>
<dbReference type="InterPro" id="IPR036322">
    <property type="entry name" value="WD40_repeat_dom_sf"/>
</dbReference>
<keyword evidence="1" id="KW-0853">WD repeat</keyword>
<keyword evidence="2" id="KW-0677">Repeat</keyword>
<evidence type="ECO:0000256" key="2">
    <source>
        <dbReference type="ARBA" id="ARBA00022737"/>
    </source>
</evidence>
<dbReference type="STRING" id="1071378.G0W9V0"/>
<feature type="compositionally biased region" description="Basic and acidic residues" evidence="4">
    <location>
        <begin position="395"/>
        <end position="409"/>
    </location>
</feature>
<dbReference type="GO" id="GO:0080025">
    <property type="term" value="F:phosphatidylinositol-3,5-bisphosphate binding"/>
    <property type="evidence" value="ECO:0007669"/>
    <property type="project" value="EnsemblFungi"/>
</dbReference>
<keyword evidence="6" id="KW-1185">Reference proteome</keyword>
<feature type="region of interest" description="Disordered" evidence="4">
    <location>
        <begin position="390"/>
        <end position="421"/>
    </location>
</feature>
<evidence type="ECO:0000313" key="6">
    <source>
        <dbReference type="Proteomes" id="UP000000689"/>
    </source>
</evidence>
<dbReference type="Proteomes" id="UP000000689">
    <property type="component" value="Chromosome 4"/>
</dbReference>
<evidence type="ECO:0000256" key="3">
    <source>
        <dbReference type="ARBA" id="ARBA00025740"/>
    </source>
</evidence>
<protein>
    <submittedName>
        <fullName evidence="5">Uncharacterized protein</fullName>
    </submittedName>
</protein>
<dbReference type="GO" id="GO:0070273">
    <property type="term" value="F:phosphatidylinositol-4-phosphate binding"/>
    <property type="evidence" value="ECO:0007669"/>
    <property type="project" value="EnsemblFungi"/>
</dbReference>
<dbReference type="SMART" id="SM00320">
    <property type="entry name" value="WD40"/>
    <property type="match status" value="3"/>
</dbReference>
<organism evidence="5 6">
    <name type="scientific">Naumovozyma dairenensis (strain ATCC 10597 / BCRC 20456 / CBS 421 / NBRC 0211 / NRRL Y-12639)</name>
    <name type="common">Saccharomyces dairenensis</name>
    <dbReference type="NCBI Taxonomy" id="1071378"/>
    <lineage>
        <taxon>Eukaryota</taxon>
        <taxon>Fungi</taxon>
        <taxon>Dikarya</taxon>
        <taxon>Ascomycota</taxon>
        <taxon>Saccharomycotina</taxon>
        <taxon>Saccharomycetes</taxon>
        <taxon>Saccharomycetales</taxon>
        <taxon>Saccharomycetaceae</taxon>
        <taxon>Naumovozyma</taxon>
    </lineage>
</organism>
<dbReference type="GeneID" id="11495066"/>
<evidence type="ECO:0000256" key="1">
    <source>
        <dbReference type="ARBA" id="ARBA00022574"/>
    </source>
</evidence>
<dbReference type="InterPro" id="IPR001680">
    <property type="entry name" value="WD40_rpt"/>
</dbReference>
<dbReference type="InterPro" id="IPR048720">
    <property type="entry name" value="PROPPIN"/>
</dbReference>
<evidence type="ECO:0000313" key="5">
    <source>
        <dbReference type="EMBL" id="CCD24561.1"/>
    </source>
</evidence>
<accession>G0W9V0</accession>
<dbReference type="GO" id="GO:0032266">
    <property type="term" value="F:phosphatidylinositol-3-phosphate binding"/>
    <property type="evidence" value="ECO:0007669"/>
    <property type="project" value="EnsemblFungi"/>
</dbReference>
<dbReference type="HOGENOM" id="CLU_025895_0_1_1"/>
<comment type="similarity">
    <text evidence="3">Belongs to the WD repeat PROPPIN family.</text>
</comment>
<gene>
    <name evidence="5" type="primary">NDAI0D02470</name>
    <name evidence="5" type="ordered locus">NDAI_0D02470</name>
</gene>
<feature type="compositionally biased region" description="Acidic residues" evidence="4">
    <location>
        <begin position="410"/>
        <end position="421"/>
    </location>
</feature>
<dbReference type="RefSeq" id="XP_003669804.1">
    <property type="nucleotide sequence ID" value="XM_003669756.1"/>
</dbReference>
<dbReference type="Gene3D" id="2.130.10.10">
    <property type="entry name" value="YVTN repeat-like/Quinoprotein amine dehydrogenase"/>
    <property type="match status" value="1"/>
</dbReference>
<dbReference type="GO" id="GO:0000324">
    <property type="term" value="C:fungal-type vacuole"/>
    <property type="evidence" value="ECO:0007669"/>
    <property type="project" value="EnsemblFungi"/>
</dbReference>